<protein>
    <submittedName>
        <fullName evidence="3">Conjugal transfer protein TrbI</fullName>
    </submittedName>
</protein>
<dbReference type="AlphaFoldDB" id="A0AA42LGP8"/>
<evidence type="ECO:0000256" key="2">
    <source>
        <dbReference type="SAM" id="Phobius"/>
    </source>
</evidence>
<proteinExistence type="predicted"/>
<keyword evidence="2" id="KW-1133">Transmembrane helix</keyword>
<evidence type="ECO:0000256" key="1">
    <source>
        <dbReference type="SAM" id="MobiDB-lite"/>
    </source>
</evidence>
<evidence type="ECO:0000313" key="3">
    <source>
        <dbReference type="EMBL" id="MDH0704881.1"/>
    </source>
</evidence>
<accession>A0AA42LGP8</accession>
<gene>
    <name evidence="3" type="ORF">N5D41_25755</name>
</gene>
<feature type="non-terminal residue" evidence="3">
    <location>
        <position position="172"/>
    </location>
</feature>
<dbReference type="EMBL" id="JAOCDH010000067">
    <property type="protein sequence ID" value="MDH0704881.1"/>
    <property type="molecule type" value="Genomic_DNA"/>
</dbReference>
<feature type="transmembrane region" description="Helical" evidence="2">
    <location>
        <begin position="39"/>
        <end position="59"/>
    </location>
</feature>
<sequence length="172" mass="18325">MSNKDDKQTAATSLPPKETPESLELRAKPRPVTRLNPRMLAVVVGGLSAAVLGAMLWSLQPQQRRQGAEPNELYNVDRVARSEGLEQLPADYSQLPPPPAPEIPQLGPPPPGDLGGPILRAEQQAQGYGYGPDAAESERLALFKEAEEAAQSSVFFQTSSARKSNVASVSGA</sequence>
<keyword evidence="2" id="KW-0472">Membrane</keyword>
<keyword evidence="2" id="KW-0812">Transmembrane</keyword>
<name>A0AA42LGP8_9GAMM</name>
<organism evidence="3 4">
    <name type="scientific">Ectopseudomonas toyotomiensis</name>
    <dbReference type="NCBI Taxonomy" id="554344"/>
    <lineage>
        <taxon>Bacteria</taxon>
        <taxon>Pseudomonadati</taxon>
        <taxon>Pseudomonadota</taxon>
        <taxon>Gammaproteobacteria</taxon>
        <taxon>Pseudomonadales</taxon>
        <taxon>Pseudomonadaceae</taxon>
        <taxon>Ectopseudomonas</taxon>
    </lineage>
</organism>
<dbReference type="Proteomes" id="UP001161137">
    <property type="component" value="Unassembled WGS sequence"/>
</dbReference>
<feature type="region of interest" description="Disordered" evidence="1">
    <location>
        <begin position="1"/>
        <end position="32"/>
    </location>
</feature>
<feature type="compositionally biased region" description="Basic and acidic residues" evidence="1">
    <location>
        <begin position="18"/>
        <end position="27"/>
    </location>
</feature>
<feature type="region of interest" description="Disordered" evidence="1">
    <location>
        <begin position="85"/>
        <end position="116"/>
    </location>
</feature>
<comment type="caution">
    <text evidence="3">The sequence shown here is derived from an EMBL/GenBank/DDBJ whole genome shotgun (WGS) entry which is preliminary data.</text>
</comment>
<evidence type="ECO:0000313" key="4">
    <source>
        <dbReference type="Proteomes" id="UP001161137"/>
    </source>
</evidence>
<feature type="compositionally biased region" description="Pro residues" evidence="1">
    <location>
        <begin position="95"/>
        <end position="112"/>
    </location>
</feature>
<reference evidence="3" key="1">
    <citation type="submission" date="2022-09" db="EMBL/GenBank/DDBJ databases">
        <title>Intensive care unit water sources are persistently colonized with multi-drug resistant bacteria and are the site of extensive horizontal gene transfer of antibiotic resistance genes.</title>
        <authorList>
            <person name="Diorio-Toth L."/>
        </authorList>
    </citation>
    <scope>NUCLEOTIDE SEQUENCE</scope>
    <source>
        <strain evidence="3">GD03863</strain>
    </source>
</reference>